<evidence type="ECO:0000256" key="2">
    <source>
        <dbReference type="SAM" id="Phobius"/>
    </source>
</evidence>
<accession>A0ABM1ND14</accession>
<feature type="domain" description="DUF7041" evidence="4">
    <location>
        <begin position="49"/>
        <end position="100"/>
    </location>
</feature>
<feature type="domain" description="Reverse transcriptase/retrotransposon-derived protein RNase H-like" evidence="3">
    <location>
        <begin position="382"/>
        <end position="475"/>
    </location>
</feature>
<keyword evidence="2" id="KW-0472">Membrane</keyword>
<dbReference type="Gene3D" id="3.30.70.270">
    <property type="match status" value="1"/>
</dbReference>
<proteinExistence type="predicted"/>
<evidence type="ECO:0000259" key="3">
    <source>
        <dbReference type="Pfam" id="PF17919"/>
    </source>
</evidence>
<dbReference type="PANTHER" id="PTHR37984">
    <property type="entry name" value="PROTEIN CBG26694"/>
    <property type="match status" value="1"/>
</dbReference>
<organism evidence="5 6">
    <name type="scientific">Nicrophorus vespilloides</name>
    <name type="common">Boreal carrion beetle</name>
    <dbReference type="NCBI Taxonomy" id="110193"/>
    <lineage>
        <taxon>Eukaryota</taxon>
        <taxon>Metazoa</taxon>
        <taxon>Ecdysozoa</taxon>
        <taxon>Arthropoda</taxon>
        <taxon>Hexapoda</taxon>
        <taxon>Insecta</taxon>
        <taxon>Pterygota</taxon>
        <taxon>Neoptera</taxon>
        <taxon>Endopterygota</taxon>
        <taxon>Coleoptera</taxon>
        <taxon>Polyphaga</taxon>
        <taxon>Staphyliniformia</taxon>
        <taxon>Silphidae</taxon>
        <taxon>Nicrophorinae</taxon>
        <taxon>Nicrophorus</taxon>
    </lineage>
</organism>
<dbReference type="Pfam" id="PF23055">
    <property type="entry name" value="DUF7041"/>
    <property type="match status" value="1"/>
</dbReference>
<dbReference type="InterPro" id="IPR043128">
    <property type="entry name" value="Rev_trsase/Diguanyl_cyclase"/>
</dbReference>
<evidence type="ECO:0000256" key="1">
    <source>
        <dbReference type="ARBA" id="ARBA00023268"/>
    </source>
</evidence>
<evidence type="ECO:0000259" key="4">
    <source>
        <dbReference type="Pfam" id="PF23055"/>
    </source>
</evidence>
<keyword evidence="2" id="KW-0812">Transmembrane</keyword>
<feature type="transmembrane region" description="Helical" evidence="2">
    <location>
        <begin position="143"/>
        <end position="163"/>
    </location>
</feature>
<dbReference type="Proteomes" id="UP000695000">
    <property type="component" value="Unplaced"/>
</dbReference>
<keyword evidence="1" id="KW-0511">Multifunctional enzyme</keyword>
<dbReference type="InterPro" id="IPR055469">
    <property type="entry name" value="DUF7041"/>
</dbReference>
<dbReference type="InterPro" id="IPR041577">
    <property type="entry name" value="RT_RNaseH_2"/>
</dbReference>
<keyword evidence="5" id="KW-1185">Reference proteome</keyword>
<dbReference type="Gene3D" id="3.10.20.370">
    <property type="match status" value="1"/>
</dbReference>
<name>A0ABM1ND14_NICVS</name>
<dbReference type="GeneID" id="108568251"/>
<sequence length="478" mass="54024">MHQPNTSKVGTYLLSPDITSGTNPVQDAPLQPVAGIPGRTHKGATRICARITADLDKYLCVVSSLDEKNIREVEDVIGNPPAVGKYENLKNTFIERQLPNREEMDDRAPSKYLRHLRELAETTVPEDFIKTLWMERHRDKSKYVLVAANYSTIATIGTVPLVLHLELRQYFTWNFVVADVSKPIIGADFLDQYKLLVDISNKRLDDQPHYLKRSTGLSKLRRLVPDKLRRAKAEFVGGPVPHGANFRYPVPHIEDFAHPLRGKTVFTKLDHESVLQKKISQKRPLQHPLAFSNSRSLRSDYEMKLIPSSDSWTSVSSIDTKSLPKKVEGIRRFPQPTTAQYLRKFLGIIIFYRRFLANAAGTRAPLNDLLVGNIKEKSLIKWSVQTQRAFESCKESLTQAAPSATNLQTGAALSFISDASDFSAGAALQQRIGNEWKPLGFFSKKLTTAEKKYSAYDRELLAIYLAVKHFRHLVEISL</sequence>
<reference evidence="6" key="1">
    <citation type="submission" date="2025-08" db="UniProtKB">
        <authorList>
            <consortium name="RefSeq"/>
        </authorList>
    </citation>
    <scope>IDENTIFICATION</scope>
    <source>
        <tissue evidence="6">Whole Larva</tissue>
    </source>
</reference>
<dbReference type="InterPro" id="IPR050951">
    <property type="entry name" value="Retrovirus_Pol_polyprotein"/>
</dbReference>
<dbReference type="Pfam" id="PF17919">
    <property type="entry name" value="RT_RNaseH_2"/>
    <property type="match status" value="1"/>
</dbReference>
<dbReference type="SUPFAM" id="SSF56672">
    <property type="entry name" value="DNA/RNA polymerases"/>
    <property type="match status" value="1"/>
</dbReference>
<evidence type="ECO:0000313" key="5">
    <source>
        <dbReference type="Proteomes" id="UP000695000"/>
    </source>
</evidence>
<dbReference type="PANTHER" id="PTHR37984:SF5">
    <property type="entry name" value="PROTEIN NYNRIN-LIKE"/>
    <property type="match status" value="1"/>
</dbReference>
<dbReference type="InterPro" id="IPR043502">
    <property type="entry name" value="DNA/RNA_pol_sf"/>
</dbReference>
<keyword evidence="2" id="KW-1133">Transmembrane helix</keyword>
<dbReference type="RefSeq" id="XP_017784714.1">
    <property type="nucleotide sequence ID" value="XM_017929225.1"/>
</dbReference>
<gene>
    <name evidence="6" type="primary">LOC108568251</name>
</gene>
<evidence type="ECO:0000313" key="6">
    <source>
        <dbReference type="RefSeq" id="XP_017784714.1"/>
    </source>
</evidence>
<protein>
    <submittedName>
        <fullName evidence="6">Uncharacterized protein LOC108568251</fullName>
    </submittedName>
</protein>